<name>A0A151RWF5_CAJCA</name>
<evidence type="ECO:0000313" key="4">
    <source>
        <dbReference type="Proteomes" id="UP000075243"/>
    </source>
</evidence>
<keyword evidence="1" id="KW-1133">Transmembrane helix</keyword>
<feature type="domain" description="G protein gamma" evidence="2">
    <location>
        <begin position="1"/>
        <end position="75"/>
    </location>
</feature>
<reference evidence="3" key="1">
    <citation type="journal article" date="2012" name="Nat. Biotechnol.">
        <title>Draft genome sequence of pigeonpea (Cajanus cajan), an orphan legume crop of resource-poor farmers.</title>
        <authorList>
            <person name="Varshney R.K."/>
            <person name="Chen W."/>
            <person name="Li Y."/>
            <person name="Bharti A.K."/>
            <person name="Saxena R.K."/>
            <person name="Schlueter J.A."/>
            <person name="Donoghue M.T."/>
            <person name="Azam S."/>
            <person name="Fan G."/>
            <person name="Whaley A.M."/>
            <person name="Farmer A.D."/>
            <person name="Sheridan J."/>
            <person name="Iwata A."/>
            <person name="Tuteja R."/>
            <person name="Penmetsa R.V."/>
            <person name="Wu W."/>
            <person name="Upadhyaya H.D."/>
            <person name="Yang S.P."/>
            <person name="Shah T."/>
            <person name="Saxena K.B."/>
            <person name="Michael T."/>
            <person name="McCombie W.R."/>
            <person name="Yang B."/>
            <person name="Zhang G."/>
            <person name="Yang H."/>
            <person name="Wang J."/>
            <person name="Spillane C."/>
            <person name="Cook D.R."/>
            <person name="May G.D."/>
            <person name="Xu X."/>
            <person name="Jackson S.A."/>
        </authorList>
    </citation>
    <scope>NUCLEOTIDE SEQUENCE [LARGE SCALE GENOMIC DNA]</scope>
</reference>
<gene>
    <name evidence="3" type="ORF">KK1_031524</name>
</gene>
<feature type="transmembrane region" description="Helical" evidence="1">
    <location>
        <begin position="61"/>
        <end position="81"/>
    </location>
</feature>
<keyword evidence="4" id="KW-1185">Reference proteome</keyword>
<organism evidence="3 4">
    <name type="scientific">Cajanus cajan</name>
    <name type="common">Pigeon pea</name>
    <name type="synonym">Cajanus indicus</name>
    <dbReference type="NCBI Taxonomy" id="3821"/>
    <lineage>
        <taxon>Eukaryota</taxon>
        <taxon>Viridiplantae</taxon>
        <taxon>Streptophyta</taxon>
        <taxon>Embryophyta</taxon>
        <taxon>Tracheophyta</taxon>
        <taxon>Spermatophyta</taxon>
        <taxon>Magnoliopsida</taxon>
        <taxon>eudicotyledons</taxon>
        <taxon>Gunneridae</taxon>
        <taxon>Pentapetalae</taxon>
        <taxon>rosids</taxon>
        <taxon>fabids</taxon>
        <taxon>Fabales</taxon>
        <taxon>Fabaceae</taxon>
        <taxon>Papilionoideae</taxon>
        <taxon>50 kb inversion clade</taxon>
        <taxon>NPAAA clade</taxon>
        <taxon>indigoferoid/millettioid clade</taxon>
        <taxon>Phaseoleae</taxon>
        <taxon>Cajanus</taxon>
    </lineage>
</organism>
<keyword evidence="1" id="KW-0812">Transmembrane</keyword>
<proteinExistence type="predicted"/>
<sequence>MAKIHMLEREISFLEEELKSSEGLQAASRCCKEIDDFMMTNSDPLLPTSRKNRKSSNFWKWLWYLSSLINCYLICICQQTVKS</sequence>
<dbReference type="Proteomes" id="UP000075243">
    <property type="component" value="Unassembled WGS sequence"/>
</dbReference>
<dbReference type="EMBL" id="KQ483544">
    <property type="protein sequence ID" value="KYP46878.1"/>
    <property type="molecule type" value="Genomic_DNA"/>
</dbReference>
<keyword evidence="1" id="KW-0472">Membrane</keyword>
<evidence type="ECO:0000259" key="2">
    <source>
        <dbReference type="SMART" id="SM01224"/>
    </source>
</evidence>
<dbReference type="InterPro" id="IPR055305">
    <property type="entry name" value="GG3-like"/>
</dbReference>
<dbReference type="Gramene" id="C.cajan_33607.t">
    <property type="protein sequence ID" value="C.cajan_33607.t"/>
    <property type="gene ID" value="C.cajan_33607"/>
</dbReference>
<accession>A0A151RWF5</accession>
<dbReference type="Pfam" id="PF00631">
    <property type="entry name" value="G-gamma"/>
    <property type="match status" value="1"/>
</dbReference>
<dbReference type="SMART" id="SM01224">
    <property type="entry name" value="G_gamma"/>
    <property type="match status" value="1"/>
</dbReference>
<dbReference type="PANTHER" id="PTHR32378">
    <property type="entry name" value="GUANINE NUCLEOTIDE-BINDING PROTEIN SUBUNIT GAMMA 3"/>
    <property type="match status" value="1"/>
</dbReference>
<evidence type="ECO:0000313" key="3">
    <source>
        <dbReference type="EMBL" id="KYP46878.1"/>
    </source>
</evidence>
<dbReference type="InterPro" id="IPR015898">
    <property type="entry name" value="G-protein_gamma-like_dom"/>
</dbReference>
<dbReference type="STRING" id="3821.A0A151RWF5"/>
<evidence type="ECO:0000256" key="1">
    <source>
        <dbReference type="SAM" id="Phobius"/>
    </source>
</evidence>
<dbReference type="GO" id="GO:0007186">
    <property type="term" value="P:G protein-coupled receptor signaling pathway"/>
    <property type="evidence" value="ECO:0007669"/>
    <property type="project" value="InterPro"/>
</dbReference>
<dbReference type="AlphaFoldDB" id="A0A151RWF5"/>
<dbReference type="PANTHER" id="PTHR32378:SF19">
    <property type="entry name" value="GGL DOMAIN PROTEIN"/>
    <property type="match status" value="1"/>
</dbReference>
<protein>
    <recommendedName>
        <fullName evidence="2">G protein gamma domain-containing protein</fullName>
    </recommendedName>
</protein>